<proteinExistence type="inferred from homology"/>
<name>A0A2H8TW24_9HEMI</name>
<dbReference type="GO" id="GO:0000139">
    <property type="term" value="C:Golgi membrane"/>
    <property type="evidence" value="ECO:0007669"/>
    <property type="project" value="TreeGrafter"/>
</dbReference>
<gene>
    <name evidence="7" type="primary">unc50-a</name>
</gene>
<reference evidence="7" key="1">
    <citation type="submission" date="2017-10" db="EMBL/GenBank/DDBJ databases">
        <title>Transcriptome Assembly of Sugarcane Aphid Adults.</title>
        <authorList>
            <person name="Scully E.D."/>
            <person name="Palmer N.A."/>
            <person name="Geib S.M."/>
            <person name="Sarath G."/>
            <person name="Sattler S.E."/>
        </authorList>
    </citation>
    <scope>NUCLEOTIDE SEQUENCE</scope>
    <source>
        <tissue evidence="7">Whole body</tissue>
    </source>
</reference>
<evidence type="ECO:0000313" key="7">
    <source>
        <dbReference type="EMBL" id="MBW18474.1"/>
    </source>
</evidence>
<comment type="subcellular location">
    <subcellularLocation>
        <location evidence="1">Membrane</location>
        <topology evidence="1">Multi-pass membrane protein</topology>
    </subcellularLocation>
</comment>
<protein>
    <submittedName>
        <fullName evidence="7">Protein unc-50 A</fullName>
    </submittedName>
</protein>
<dbReference type="OrthoDB" id="10027013at2759"/>
<feature type="transmembrane region" description="Helical" evidence="6">
    <location>
        <begin position="189"/>
        <end position="215"/>
    </location>
</feature>
<feature type="transmembrane region" description="Helical" evidence="6">
    <location>
        <begin position="159"/>
        <end position="183"/>
    </location>
</feature>
<dbReference type="InterPro" id="IPR007881">
    <property type="entry name" value="UNC-50"/>
</dbReference>
<feature type="transmembrane region" description="Helical" evidence="6">
    <location>
        <begin position="86"/>
        <end position="109"/>
    </location>
</feature>
<keyword evidence="5 6" id="KW-0472">Membrane</keyword>
<dbReference type="EMBL" id="GFXV01006669">
    <property type="protein sequence ID" value="MBW18474.1"/>
    <property type="molecule type" value="Transcribed_RNA"/>
</dbReference>
<dbReference type="PANTHER" id="PTHR12841">
    <property type="entry name" value="PROTEIN UNC-50 HOMOLOG"/>
    <property type="match status" value="1"/>
</dbReference>
<organism evidence="7">
    <name type="scientific">Melanaphis sacchari</name>
    <dbReference type="NCBI Taxonomy" id="742174"/>
    <lineage>
        <taxon>Eukaryota</taxon>
        <taxon>Metazoa</taxon>
        <taxon>Ecdysozoa</taxon>
        <taxon>Arthropoda</taxon>
        <taxon>Hexapoda</taxon>
        <taxon>Insecta</taxon>
        <taxon>Pterygota</taxon>
        <taxon>Neoptera</taxon>
        <taxon>Paraneoptera</taxon>
        <taxon>Hemiptera</taxon>
        <taxon>Sternorrhyncha</taxon>
        <taxon>Aphidomorpha</taxon>
        <taxon>Aphidoidea</taxon>
        <taxon>Aphididae</taxon>
        <taxon>Aphidini</taxon>
        <taxon>Melanaphis</taxon>
    </lineage>
</organism>
<keyword evidence="3 6" id="KW-0812">Transmembrane</keyword>
<dbReference type="Pfam" id="PF05216">
    <property type="entry name" value="UNC-50"/>
    <property type="match status" value="1"/>
</dbReference>
<evidence type="ECO:0000256" key="1">
    <source>
        <dbReference type="ARBA" id="ARBA00004141"/>
    </source>
</evidence>
<evidence type="ECO:0000256" key="3">
    <source>
        <dbReference type="ARBA" id="ARBA00022692"/>
    </source>
</evidence>
<evidence type="ECO:0000256" key="2">
    <source>
        <dbReference type="ARBA" id="ARBA00006293"/>
    </source>
</evidence>
<dbReference type="AlphaFoldDB" id="A0A2H8TW24"/>
<sequence>MPSSVNSFRSTSSLTYLPSPVTQRTCMSAAVKRYRYLRKLTNFKQMDFEFALWQMTFLFINPQKVYRNFQHRKETKLQFARDDPAFLVLLSGLLCVSSIAFTYVLRLGFIEFLKFLLYIVTVDCLLSGVIISTVLWLVANKYLIKSNYKGQDVEWAYAFDIHLNAFVPTLVISHIFQLFFYHIFLRHDWFLPLFIGNTLWLIAIGYYLYITFLGYSCLPILHKTEVLLTPFILLFFLYILSFAINWNISDNVMSIYKYRIL</sequence>
<keyword evidence="4 6" id="KW-1133">Transmembrane helix</keyword>
<evidence type="ECO:0000256" key="6">
    <source>
        <dbReference type="SAM" id="Phobius"/>
    </source>
</evidence>
<accession>A0A2H8TW24</accession>
<dbReference type="PANTHER" id="PTHR12841:SF6">
    <property type="entry name" value="PROTEIN UNC-50 HOMOLOG"/>
    <property type="match status" value="1"/>
</dbReference>
<evidence type="ECO:0000256" key="5">
    <source>
        <dbReference type="ARBA" id="ARBA00023136"/>
    </source>
</evidence>
<feature type="transmembrane region" description="Helical" evidence="6">
    <location>
        <begin position="115"/>
        <end position="138"/>
    </location>
</feature>
<comment type="similarity">
    <text evidence="2">Belongs to the unc-50 family.</text>
</comment>
<feature type="transmembrane region" description="Helical" evidence="6">
    <location>
        <begin position="227"/>
        <end position="248"/>
    </location>
</feature>
<evidence type="ECO:0000256" key="4">
    <source>
        <dbReference type="ARBA" id="ARBA00022989"/>
    </source>
</evidence>